<evidence type="ECO:0000256" key="6">
    <source>
        <dbReference type="SAM" id="Phobius"/>
    </source>
</evidence>
<sequence>METCIRPGDIKKSLILWLCSSFLRISKCFWRYPPSKRKIIIVAASCLYLFFLVSQVGHSWSHLDKRFSRHQYNSSRGLYRFNYDEPSDKAELPTRGKGESLDLTFVPTRSNVVYITLKSRRIKPAILRGTVRSKLRRKAKRTKVNDEFTQNKTGMLERQEWKPKSSNGIDMYWKQMNNNHHSSQDVRSEMKVDTEPHVSAIRIYSKRAPPWFSKEDISAMLVLADGKVARIHEVISQEESRPLVLFESMSHGSFPPDKQRALCRGTCGVIKSPLDTCEVFAFHLDRVLGLNRSVPAVSRTFSFVQDGQPCPVVFWEGFLSPGNNTEAQSRVEMTWKEYQNSLKNRCWHKNIQPKPNSGCSSIHHFEWSKLALFDFLLQIYRRLDRSCCGFRPRQEDVCVEQGHHQECRDQGRVELTNIIRRGHDPRHLVFTDNKGYFDRDEDNLDFKLLEGIKELPDQAVKVLMSHRLRERLLQSLFLDQLYWESQGGRRGIERLIDVIERRAKVLLTYINAHGIKVVPMNM</sequence>
<accession>A0ABD0WRC5</accession>
<evidence type="ECO:0000256" key="3">
    <source>
        <dbReference type="ARBA" id="ARBA00007691"/>
    </source>
</evidence>
<dbReference type="InterPro" id="IPR029207">
    <property type="entry name" value="FAM198"/>
</dbReference>
<dbReference type="PANTHER" id="PTHR15905">
    <property type="entry name" value="GOLGI-ASSOCIATED KINASE 1B-RELATED"/>
    <property type="match status" value="1"/>
</dbReference>
<keyword evidence="6" id="KW-1133">Transmembrane helix</keyword>
<protein>
    <recommendedName>
        <fullName evidence="9">Protein FAM198B</fullName>
    </recommendedName>
</protein>
<dbReference type="AlphaFoldDB" id="A0ABD0WRC5"/>
<organism evidence="7 8">
    <name type="scientific">Umbra pygmaea</name>
    <name type="common">Eastern mudminnow</name>
    <dbReference type="NCBI Taxonomy" id="75934"/>
    <lineage>
        <taxon>Eukaryota</taxon>
        <taxon>Metazoa</taxon>
        <taxon>Chordata</taxon>
        <taxon>Craniata</taxon>
        <taxon>Vertebrata</taxon>
        <taxon>Euteleostomi</taxon>
        <taxon>Actinopterygii</taxon>
        <taxon>Neopterygii</taxon>
        <taxon>Teleostei</taxon>
        <taxon>Protacanthopterygii</taxon>
        <taxon>Esociformes</taxon>
        <taxon>Umbridae</taxon>
        <taxon>Umbra</taxon>
    </lineage>
</organism>
<evidence type="ECO:0000313" key="8">
    <source>
        <dbReference type="Proteomes" id="UP001557470"/>
    </source>
</evidence>
<keyword evidence="5 6" id="KW-0472">Membrane</keyword>
<evidence type="ECO:0000313" key="7">
    <source>
        <dbReference type="EMBL" id="KAL0974323.1"/>
    </source>
</evidence>
<dbReference type="Pfam" id="PF15051">
    <property type="entry name" value="FAM198"/>
    <property type="match status" value="1"/>
</dbReference>
<feature type="transmembrane region" description="Helical" evidence="6">
    <location>
        <begin position="39"/>
        <end position="60"/>
    </location>
</feature>
<comment type="similarity">
    <text evidence="3">Belongs to the GASK family.</text>
</comment>
<keyword evidence="4" id="KW-0333">Golgi apparatus</keyword>
<keyword evidence="8" id="KW-1185">Reference proteome</keyword>
<comment type="subcellular location">
    <subcellularLocation>
        <location evidence="1">Endomembrane system</location>
    </subcellularLocation>
    <subcellularLocation>
        <location evidence="2">Golgi apparatus</location>
    </subcellularLocation>
</comment>
<dbReference type="GO" id="GO:0005794">
    <property type="term" value="C:Golgi apparatus"/>
    <property type="evidence" value="ECO:0007669"/>
    <property type="project" value="UniProtKB-SubCell"/>
</dbReference>
<dbReference type="Proteomes" id="UP001557470">
    <property type="component" value="Unassembled WGS sequence"/>
</dbReference>
<name>A0ABD0WRC5_UMBPY</name>
<comment type="caution">
    <text evidence="7">The sequence shown here is derived from an EMBL/GenBank/DDBJ whole genome shotgun (WGS) entry which is preliminary data.</text>
</comment>
<evidence type="ECO:0000256" key="4">
    <source>
        <dbReference type="ARBA" id="ARBA00023034"/>
    </source>
</evidence>
<dbReference type="EMBL" id="JAGEUA010000006">
    <property type="protein sequence ID" value="KAL0974323.1"/>
    <property type="molecule type" value="Genomic_DNA"/>
</dbReference>
<evidence type="ECO:0000256" key="5">
    <source>
        <dbReference type="ARBA" id="ARBA00023136"/>
    </source>
</evidence>
<keyword evidence="6" id="KW-0812">Transmembrane</keyword>
<reference evidence="7 8" key="1">
    <citation type="submission" date="2024-06" db="EMBL/GenBank/DDBJ databases">
        <authorList>
            <person name="Pan Q."/>
            <person name="Wen M."/>
            <person name="Jouanno E."/>
            <person name="Zahm M."/>
            <person name="Klopp C."/>
            <person name="Cabau C."/>
            <person name="Louis A."/>
            <person name="Berthelot C."/>
            <person name="Parey E."/>
            <person name="Roest Crollius H."/>
            <person name="Montfort J."/>
            <person name="Robinson-Rechavi M."/>
            <person name="Bouchez O."/>
            <person name="Lampietro C."/>
            <person name="Lopez Roques C."/>
            <person name="Donnadieu C."/>
            <person name="Postlethwait J."/>
            <person name="Bobe J."/>
            <person name="Verreycken H."/>
            <person name="Guiguen Y."/>
        </authorList>
    </citation>
    <scope>NUCLEOTIDE SEQUENCE [LARGE SCALE GENOMIC DNA]</scope>
    <source>
        <strain evidence="7">Up_M1</strain>
        <tissue evidence="7">Testis</tissue>
    </source>
</reference>
<evidence type="ECO:0008006" key="9">
    <source>
        <dbReference type="Google" id="ProtNLM"/>
    </source>
</evidence>
<evidence type="ECO:0000256" key="1">
    <source>
        <dbReference type="ARBA" id="ARBA00004308"/>
    </source>
</evidence>
<proteinExistence type="inferred from homology"/>
<dbReference type="PANTHER" id="PTHR15905:SF1">
    <property type="entry name" value="GOLGI-ASSOCIATED KINASE 1B"/>
    <property type="match status" value="1"/>
</dbReference>
<evidence type="ECO:0000256" key="2">
    <source>
        <dbReference type="ARBA" id="ARBA00004555"/>
    </source>
</evidence>
<gene>
    <name evidence="7" type="ORF">UPYG_G00218840</name>
</gene>